<keyword evidence="3" id="KW-0862">Zinc</keyword>
<dbReference type="PANTHER" id="PTHR46121:SF4">
    <property type="entry name" value="STEROIDOGENIC ACUTE REGULATORY PROTEIN-LIKE"/>
    <property type="match status" value="1"/>
</dbReference>
<dbReference type="InterPro" id="IPR013083">
    <property type="entry name" value="Znf_RING/FYVE/PHD"/>
</dbReference>
<dbReference type="InterPro" id="IPR011011">
    <property type="entry name" value="Znf_FYVE_PHD"/>
</dbReference>
<evidence type="ECO:0000313" key="8">
    <source>
        <dbReference type="EMBL" id="CCI40328.1"/>
    </source>
</evidence>
<dbReference type="GO" id="GO:0005789">
    <property type="term" value="C:endoplasmic reticulum membrane"/>
    <property type="evidence" value="ECO:0007669"/>
    <property type="project" value="TreeGrafter"/>
</dbReference>
<evidence type="ECO:0000259" key="7">
    <source>
        <dbReference type="PROSITE" id="PS50848"/>
    </source>
</evidence>
<comment type="caution">
    <text evidence="8">The sequence shown here is derived from an EMBL/GenBank/DDBJ whole genome shotgun (WGS) entry which is preliminary data.</text>
</comment>
<dbReference type="SUPFAM" id="SSF55961">
    <property type="entry name" value="Bet v1-like"/>
    <property type="match status" value="1"/>
</dbReference>
<dbReference type="OrthoDB" id="74575at2759"/>
<dbReference type="GO" id="GO:0140284">
    <property type="term" value="C:endoplasmic reticulum-endosome membrane contact site"/>
    <property type="evidence" value="ECO:0007669"/>
    <property type="project" value="TreeGrafter"/>
</dbReference>
<dbReference type="Gene3D" id="3.30.530.20">
    <property type="match status" value="1"/>
</dbReference>
<dbReference type="Gene3D" id="3.30.40.10">
    <property type="entry name" value="Zinc/RING finger domain, C3HC4 (zinc finger)"/>
    <property type="match status" value="1"/>
</dbReference>
<name>A0A024G1Z7_9STRA</name>
<dbReference type="STRING" id="65357.A0A024G1Z7"/>
<dbReference type="InterPro" id="IPR017455">
    <property type="entry name" value="Znf_FYVE-rel"/>
</dbReference>
<dbReference type="GO" id="GO:0005765">
    <property type="term" value="C:lysosomal membrane"/>
    <property type="evidence" value="ECO:0007669"/>
    <property type="project" value="TreeGrafter"/>
</dbReference>
<dbReference type="PANTHER" id="PTHR46121">
    <property type="entry name" value="STEROIDOGENIC ACUTE REGULATORY PROTEIN-LIKE"/>
    <property type="match status" value="1"/>
</dbReference>
<feature type="compositionally biased region" description="Low complexity" evidence="5">
    <location>
        <begin position="24"/>
        <end position="43"/>
    </location>
</feature>
<dbReference type="Pfam" id="PF01363">
    <property type="entry name" value="FYVE"/>
    <property type="match status" value="1"/>
</dbReference>
<gene>
    <name evidence="8" type="ORF">BN9_011120</name>
</gene>
<dbReference type="InterPro" id="IPR002913">
    <property type="entry name" value="START_lipid-bd_dom"/>
</dbReference>
<dbReference type="Proteomes" id="UP000053237">
    <property type="component" value="Unassembled WGS sequence"/>
</dbReference>
<keyword evidence="1" id="KW-0479">Metal-binding</keyword>
<dbReference type="EMBL" id="CAIX01000007">
    <property type="protein sequence ID" value="CCI40328.1"/>
    <property type="molecule type" value="Genomic_DNA"/>
</dbReference>
<dbReference type="InterPro" id="IPR051869">
    <property type="entry name" value="STARD3"/>
</dbReference>
<evidence type="ECO:0000256" key="1">
    <source>
        <dbReference type="ARBA" id="ARBA00022723"/>
    </source>
</evidence>
<evidence type="ECO:0000313" key="9">
    <source>
        <dbReference type="Proteomes" id="UP000053237"/>
    </source>
</evidence>
<evidence type="ECO:0000256" key="4">
    <source>
        <dbReference type="PROSITE-ProRule" id="PRU00091"/>
    </source>
</evidence>
<evidence type="ECO:0000256" key="3">
    <source>
        <dbReference type="ARBA" id="ARBA00022833"/>
    </source>
</evidence>
<evidence type="ECO:0000259" key="6">
    <source>
        <dbReference type="PROSITE" id="PS50178"/>
    </source>
</evidence>
<dbReference type="InParanoid" id="A0A024G1Z7"/>
<evidence type="ECO:0000256" key="5">
    <source>
        <dbReference type="SAM" id="MobiDB-lite"/>
    </source>
</evidence>
<dbReference type="PROSITE" id="PS50848">
    <property type="entry name" value="START"/>
    <property type="match status" value="1"/>
</dbReference>
<proteinExistence type="predicted"/>
<dbReference type="GO" id="GO:0099044">
    <property type="term" value="P:vesicle tethering to endoplasmic reticulum"/>
    <property type="evidence" value="ECO:0007669"/>
    <property type="project" value="TreeGrafter"/>
</dbReference>
<reference evidence="8 9" key="1">
    <citation type="submission" date="2012-05" db="EMBL/GenBank/DDBJ databases">
        <title>Recombination and specialization in a pathogen metapopulation.</title>
        <authorList>
            <person name="Gardiner A."/>
            <person name="Kemen E."/>
            <person name="Schultz-Larsen T."/>
            <person name="MacLean D."/>
            <person name="Van Oosterhout C."/>
            <person name="Jones J.D.G."/>
        </authorList>
    </citation>
    <scope>NUCLEOTIDE SEQUENCE [LARGE SCALE GENOMIC DNA]</scope>
    <source>
        <strain evidence="8 9">Ac Nc2</strain>
    </source>
</reference>
<dbReference type="AlphaFoldDB" id="A0A024G1Z7"/>
<dbReference type="SMART" id="SM00064">
    <property type="entry name" value="FYVE"/>
    <property type="match status" value="1"/>
</dbReference>
<accession>A0A024G1Z7</accession>
<keyword evidence="9" id="KW-1185">Reference proteome</keyword>
<feature type="domain" description="FYVE-type" evidence="6">
    <location>
        <begin position="70"/>
        <end position="125"/>
    </location>
</feature>
<evidence type="ECO:0008006" key="10">
    <source>
        <dbReference type="Google" id="ProtNLM"/>
    </source>
</evidence>
<dbReference type="InterPro" id="IPR023393">
    <property type="entry name" value="START-like_dom_sf"/>
</dbReference>
<protein>
    <recommendedName>
        <fullName evidence="10">FYVE-type domain-containing protein</fullName>
    </recommendedName>
</protein>
<dbReference type="GO" id="GO:0008289">
    <property type="term" value="F:lipid binding"/>
    <property type="evidence" value="ECO:0007669"/>
    <property type="project" value="InterPro"/>
</dbReference>
<organism evidence="8 9">
    <name type="scientific">Albugo candida</name>
    <dbReference type="NCBI Taxonomy" id="65357"/>
    <lineage>
        <taxon>Eukaryota</taxon>
        <taxon>Sar</taxon>
        <taxon>Stramenopiles</taxon>
        <taxon>Oomycota</taxon>
        <taxon>Peronosporomycetes</taxon>
        <taxon>Albuginales</taxon>
        <taxon>Albuginaceae</taxon>
        <taxon>Albugo</taxon>
    </lineage>
</organism>
<dbReference type="SUPFAM" id="SSF57903">
    <property type="entry name" value="FYVE/PHD zinc finger"/>
    <property type="match status" value="1"/>
</dbReference>
<sequence length="499" mass="54881">MPHSNFSASLRLTKARKLGEQFKSRSSFSLASTTSVCSSSDSSMPKERAQSRKPHKSSRHESFSGGWIQDKKCVKCMACSTPFSIIVRRHHCRICGNIFCGPCSRTRMALPKSSSSRRLRVCDPCAKLALADHDSETTEQDCVLDSPTYNLPTEYTNLSDLTSAEQLSTLSARLSGLREVNEVSHAANKNQSVLILSVAGFVASFWFLSDEISIQNPAYWILAIGFLTNLHELFRCINPRVNVSIPLSNDPSSLDSRFQSTLSEAVTELESTESESVSSCGSSVRIQSSQRERLLAIGKHAYDRVVALANMDEGWRQENSAHPDIKLMSRDGKPARIYKCECIVEASPSTMFQILHEEYAQSPSWNATSAEAKRLTTLDECTDVTHMTSAPALGGVITSRDFIDVRTWKEEGGGYAICNASAGGDIVPIQKGIVRGENGPSGLLLLPCEDPNKVDSCRLICIVNVDIKGYFPSSMLKKGSLSEMDCFIRNLRAHVASRK</sequence>
<keyword evidence="2 4" id="KW-0863">Zinc-finger</keyword>
<dbReference type="Pfam" id="PF01852">
    <property type="entry name" value="START"/>
    <property type="match status" value="1"/>
</dbReference>
<dbReference type="PROSITE" id="PS50178">
    <property type="entry name" value="ZF_FYVE"/>
    <property type="match status" value="1"/>
</dbReference>
<dbReference type="SMART" id="SM00234">
    <property type="entry name" value="START"/>
    <property type="match status" value="1"/>
</dbReference>
<evidence type="ECO:0000256" key="2">
    <source>
        <dbReference type="ARBA" id="ARBA00022771"/>
    </source>
</evidence>
<dbReference type="GO" id="GO:0008270">
    <property type="term" value="F:zinc ion binding"/>
    <property type="evidence" value="ECO:0007669"/>
    <property type="project" value="UniProtKB-KW"/>
</dbReference>
<feature type="domain" description="START" evidence="7">
    <location>
        <begin position="312"/>
        <end position="499"/>
    </location>
</feature>
<dbReference type="InterPro" id="IPR000306">
    <property type="entry name" value="Znf_FYVE"/>
</dbReference>
<dbReference type="GO" id="GO:0031902">
    <property type="term" value="C:late endosome membrane"/>
    <property type="evidence" value="ECO:0007669"/>
    <property type="project" value="TreeGrafter"/>
</dbReference>
<feature type="region of interest" description="Disordered" evidence="5">
    <location>
        <begin position="21"/>
        <end position="63"/>
    </location>
</feature>